<name>A0ABS2P9K3_9BACL</name>
<evidence type="ECO:0000313" key="5">
    <source>
        <dbReference type="Proteomes" id="UP000741863"/>
    </source>
</evidence>
<feature type="transmembrane region" description="Helical" evidence="3">
    <location>
        <begin position="147"/>
        <end position="166"/>
    </location>
</feature>
<reference evidence="4 5" key="1">
    <citation type="submission" date="2021-01" db="EMBL/GenBank/DDBJ databases">
        <title>Genomic Encyclopedia of Type Strains, Phase IV (KMG-IV): sequencing the most valuable type-strain genomes for metagenomic binning, comparative biology and taxonomic classification.</title>
        <authorList>
            <person name="Goeker M."/>
        </authorList>
    </citation>
    <scope>NUCLEOTIDE SEQUENCE [LARGE SCALE GENOMIC DNA]</scope>
    <source>
        <strain evidence="4 5">DSM 25540</strain>
    </source>
</reference>
<feature type="region of interest" description="Disordered" evidence="2">
    <location>
        <begin position="1"/>
        <end position="91"/>
    </location>
</feature>
<keyword evidence="3" id="KW-1133">Transmembrane helix</keyword>
<dbReference type="Proteomes" id="UP000741863">
    <property type="component" value="Unassembled WGS sequence"/>
</dbReference>
<feature type="compositionally biased region" description="Basic and acidic residues" evidence="2">
    <location>
        <begin position="64"/>
        <end position="80"/>
    </location>
</feature>
<feature type="region of interest" description="Disordered" evidence="2">
    <location>
        <begin position="177"/>
        <end position="201"/>
    </location>
</feature>
<organism evidence="4 5">
    <name type="scientific">Geomicrobium sediminis</name>
    <dbReference type="NCBI Taxonomy" id="1347788"/>
    <lineage>
        <taxon>Bacteria</taxon>
        <taxon>Bacillati</taxon>
        <taxon>Bacillota</taxon>
        <taxon>Bacilli</taxon>
        <taxon>Bacillales</taxon>
        <taxon>Geomicrobium</taxon>
    </lineage>
</organism>
<feature type="coiled-coil region" evidence="1">
    <location>
        <begin position="276"/>
        <end position="304"/>
    </location>
</feature>
<evidence type="ECO:0000256" key="1">
    <source>
        <dbReference type="SAM" id="Coils"/>
    </source>
</evidence>
<keyword evidence="5" id="KW-1185">Reference proteome</keyword>
<proteinExistence type="predicted"/>
<evidence type="ECO:0000256" key="3">
    <source>
        <dbReference type="SAM" id="Phobius"/>
    </source>
</evidence>
<evidence type="ECO:0000256" key="2">
    <source>
        <dbReference type="SAM" id="MobiDB-lite"/>
    </source>
</evidence>
<evidence type="ECO:0000313" key="4">
    <source>
        <dbReference type="EMBL" id="MBM7631671.1"/>
    </source>
</evidence>
<keyword evidence="1" id="KW-0175">Coiled coil</keyword>
<accession>A0ABS2P9K3</accession>
<dbReference type="EMBL" id="JAFBEC010000002">
    <property type="protein sequence ID" value="MBM7631671.1"/>
    <property type="molecule type" value="Genomic_DNA"/>
</dbReference>
<keyword evidence="3" id="KW-0812">Transmembrane</keyword>
<sequence>MERENNRMTFKFPQNNDDQRTSKEREHSQEETNEVEKVQQKDVQEHQDGYEEATETNNEVTLETDSKEANKTDGQNKEEAVVEDQSALHNETINVQEKRKEWEQLEGNHYDTVSMKKAPGLPFHKKRKFNFPKKRNKMTIPFQHIKMTGLIVLALAIGSLFGLPLLQVVTTSSPTDSAEQWMLSNEEESAPVQATEQSVSDQDVQLSVDVVQAGAFSTAEAGQSSQQQLESEGYSSVLHAPASSEHVFLYVAVAASGQAAEEYLPTFEADGLDVFVKSLDLQSANAEEEEQQAAEEVKQIIEQALTSSEINSSMTEQSKSVLQSSEEGTALYESLTGALDNTEQEDAWMQTVVNFDGWLSSL</sequence>
<keyword evidence="3" id="KW-0472">Membrane</keyword>
<evidence type="ECO:0008006" key="6">
    <source>
        <dbReference type="Google" id="ProtNLM"/>
    </source>
</evidence>
<gene>
    <name evidence="4" type="ORF">JOD17_000763</name>
</gene>
<comment type="caution">
    <text evidence="4">The sequence shown here is derived from an EMBL/GenBank/DDBJ whole genome shotgun (WGS) entry which is preliminary data.</text>
</comment>
<dbReference type="RefSeq" id="WP_204695765.1">
    <property type="nucleotide sequence ID" value="NZ_JAFBEC010000002.1"/>
</dbReference>
<feature type="compositionally biased region" description="Basic and acidic residues" evidence="2">
    <location>
        <begin position="17"/>
        <end position="49"/>
    </location>
</feature>
<protein>
    <recommendedName>
        <fullName evidence="6">Stage II sporulation protein B</fullName>
    </recommendedName>
</protein>